<feature type="region of interest" description="Disordered" evidence="1">
    <location>
        <begin position="19"/>
        <end position="41"/>
    </location>
</feature>
<keyword evidence="3" id="KW-1185">Reference proteome</keyword>
<dbReference type="EMBL" id="CP075896">
    <property type="protein sequence ID" value="QWB24194.1"/>
    <property type="molecule type" value="Genomic_DNA"/>
</dbReference>
<organism evidence="2 3">
    <name type="scientific">Streptomyces koelreuteriae</name>
    <dbReference type="NCBI Taxonomy" id="2838015"/>
    <lineage>
        <taxon>Bacteria</taxon>
        <taxon>Bacillati</taxon>
        <taxon>Actinomycetota</taxon>
        <taxon>Actinomycetes</taxon>
        <taxon>Kitasatosporales</taxon>
        <taxon>Streptomycetaceae</taxon>
        <taxon>Streptomyces</taxon>
    </lineage>
</organism>
<evidence type="ECO:0000256" key="1">
    <source>
        <dbReference type="SAM" id="MobiDB-lite"/>
    </source>
</evidence>
<proteinExistence type="predicted"/>
<accession>A0ABX8FSX7</accession>
<name>A0ABX8FSX7_9ACTN</name>
<gene>
    <name evidence="2" type="ORF">KJK29_17185</name>
</gene>
<reference evidence="3" key="1">
    <citation type="submission" date="2021-05" db="EMBL/GenBank/DDBJ databases">
        <title>Direct Submission.</title>
        <authorList>
            <person name="Li K."/>
            <person name="Gao J."/>
        </authorList>
    </citation>
    <scope>NUCLEOTIDE SEQUENCE [LARGE SCALE GENOMIC DNA]</scope>
    <source>
        <strain evidence="3">MG62</strain>
    </source>
</reference>
<evidence type="ECO:0000313" key="3">
    <source>
        <dbReference type="Proteomes" id="UP000679629"/>
    </source>
</evidence>
<dbReference type="Proteomes" id="UP000679629">
    <property type="component" value="Chromosome"/>
</dbReference>
<feature type="compositionally biased region" description="Basic and acidic residues" evidence="1">
    <location>
        <begin position="19"/>
        <end position="28"/>
    </location>
</feature>
<evidence type="ECO:0000313" key="2">
    <source>
        <dbReference type="EMBL" id="QWB24194.1"/>
    </source>
</evidence>
<protein>
    <submittedName>
        <fullName evidence="2">Uncharacterized protein</fullName>
    </submittedName>
</protein>
<sequence length="166" mass="19128">MSWTGHFHGFGPWIGATDSYHREGDRRPAHPVPPTPPASDDDITAIRLIDRYREVTAEFPVTNLPPMMSGHWLMKRGQANRERTWTDSTAALDWMVKHFLDNRPMEREDGRRAYVDLDTKREYARDVLPVGVDVSWVYYNRSGNIVSLNLVCCPNRHHPALTCPLM</sequence>